<comment type="caution">
    <text evidence="4">The sequence shown here is derived from an EMBL/GenBank/DDBJ whole genome shotgun (WGS) entry which is preliminary data.</text>
</comment>
<dbReference type="Proteomes" id="UP000318571">
    <property type="component" value="Chromosome 12"/>
</dbReference>
<evidence type="ECO:0000259" key="3">
    <source>
        <dbReference type="Pfam" id="PF13865"/>
    </source>
</evidence>
<accession>A0A553PT75</accession>
<evidence type="ECO:0000313" key="5">
    <source>
        <dbReference type="Proteomes" id="UP000318571"/>
    </source>
</evidence>
<keyword evidence="1" id="KW-0694">RNA-binding</keyword>
<evidence type="ECO:0000256" key="1">
    <source>
        <dbReference type="ARBA" id="ARBA00022884"/>
    </source>
</evidence>
<gene>
    <name evidence="4" type="ORF">TCAL_14532</name>
</gene>
<dbReference type="Pfam" id="PF13865">
    <property type="entry name" value="FoP_duplication"/>
    <property type="match status" value="1"/>
</dbReference>
<sequence length="85" mass="9387">MQIQLAGPWSETSNQLAVKEPIRKTRQTEQSNSKRGSKGRVVRTIRTSCGGGGNANWGGRVALKKKSALTDKDLDRELDSYLKAR</sequence>
<feature type="domain" description="Chromatin target of PRMT1 protein C-terminal" evidence="3">
    <location>
        <begin position="23"/>
        <end position="82"/>
    </location>
</feature>
<name>A0A553PT75_TIGCA</name>
<dbReference type="InterPro" id="IPR025715">
    <property type="entry name" value="FoP_C"/>
</dbReference>
<keyword evidence="5" id="KW-1185">Reference proteome</keyword>
<reference evidence="4 5" key="1">
    <citation type="journal article" date="2018" name="Nat. Ecol. Evol.">
        <title>Genomic signatures of mitonuclear coevolution across populations of Tigriopus californicus.</title>
        <authorList>
            <person name="Barreto F.S."/>
            <person name="Watson E.T."/>
            <person name="Lima T.G."/>
            <person name="Willett C.S."/>
            <person name="Edmands S."/>
            <person name="Li W."/>
            <person name="Burton R.S."/>
        </authorList>
    </citation>
    <scope>NUCLEOTIDE SEQUENCE [LARGE SCALE GENOMIC DNA]</scope>
    <source>
        <strain evidence="4 5">San Diego</strain>
    </source>
</reference>
<feature type="region of interest" description="Disordered" evidence="2">
    <location>
        <begin position="1"/>
        <end position="47"/>
    </location>
</feature>
<dbReference type="EMBL" id="VCGU01000001">
    <property type="protein sequence ID" value="TRY80879.1"/>
    <property type="molecule type" value="Genomic_DNA"/>
</dbReference>
<evidence type="ECO:0000313" key="4">
    <source>
        <dbReference type="EMBL" id="TRY80879.1"/>
    </source>
</evidence>
<dbReference type="GO" id="GO:0003723">
    <property type="term" value="F:RNA binding"/>
    <property type="evidence" value="ECO:0007669"/>
    <property type="project" value="UniProtKB-KW"/>
</dbReference>
<dbReference type="AlphaFoldDB" id="A0A553PT75"/>
<proteinExistence type="predicted"/>
<evidence type="ECO:0000256" key="2">
    <source>
        <dbReference type="SAM" id="MobiDB-lite"/>
    </source>
</evidence>
<organism evidence="4 5">
    <name type="scientific">Tigriopus californicus</name>
    <name type="common">Marine copepod</name>
    <dbReference type="NCBI Taxonomy" id="6832"/>
    <lineage>
        <taxon>Eukaryota</taxon>
        <taxon>Metazoa</taxon>
        <taxon>Ecdysozoa</taxon>
        <taxon>Arthropoda</taxon>
        <taxon>Crustacea</taxon>
        <taxon>Multicrustacea</taxon>
        <taxon>Hexanauplia</taxon>
        <taxon>Copepoda</taxon>
        <taxon>Harpacticoida</taxon>
        <taxon>Harpacticidae</taxon>
        <taxon>Tigriopus</taxon>
    </lineage>
</organism>
<protein>
    <recommendedName>
        <fullName evidence="3">Chromatin target of PRMT1 protein C-terminal domain-containing protein</fullName>
    </recommendedName>
</protein>